<comment type="caution">
    <text evidence="1">The sequence shown here is derived from an EMBL/GenBank/DDBJ whole genome shotgun (WGS) entry which is preliminary data.</text>
</comment>
<proteinExistence type="predicted"/>
<dbReference type="EMBL" id="JARBDR010000523">
    <property type="protein sequence ID" value="KAJ8311246.1"/>
    <property type="molecule type" value="Genomic_DNA"/>
</dbReference>
<organism evidence="1 2">
    <name type="scientific">Tegillarca granosa</name>
    <name type="common">Malaysian cockle</name>
    <name type="synonym">Anadara granosa</name>
    <dbReference type="NCBI Taxonomy" id="220873"/>
    <lineage>
        <taxon>Eukaryota</taxon>
        <taxon>Metazoa</taxon>
        <taxon>Spiralia</taxon>
        <taxon>Lophotrochozoa</taxon>
        <taxon>Mollusca</taxon>
        <taxon>Bivalvia</taxon>
        <taxon>Autobranchia</taxon>
        <taxon>Pteriomorphia</taxon>
        <taxon>Arcoida</taxon>
        <taxon>Arcoidea</taxon>
        <taxon>Arcidae</taxon>
        <taxon>Tegillarca</taxon>
    </lineage>
</organism>
<evidence type="ECO:0000313" key="2">
    <source>
        <dbReference type="Proteomes" id="UP001217089"/>
    </source>
</evidence>
<gene>
    <name evidence="1" type="ORF">KUTeg_011203</name>
</gene>
<keyword evidence="2" id="KW-1185">Reference proteome</keyword>
<protein>
    <submittedName>
        <fullName evidence="1">Uncharacterized protein</fullName>
    </submittedName>
</protein>
<evidence type="ECO:0000313" key="1">
    <source>
        <dbReference type="EMBL" id="KAJ8311246.1"/>
    </source>
</evidence>
<accession>A0ABQ9F4W4</accession>
<name>A0ABQ9F4W4_TEGGR</name>
<reference evidence="1 2" key="1">
    <citation type="submission" date="2022-12" db="EMBL/GenBank/DDBJ databases">
        <title>Chromosome-level genome of Tegillarca granosa.</title>
        <authorList>
            <person name="Kim J."/>
        </authorList>
    </citation>
    <scope>NUCLEOTIDE SEQUENCE [LARGE SCALE GENOMIC DNA]</scope>
    <source>
        <strain evidence="1">Teg-2019</strain>
        <tissue evidence="1">Adductor muscle</tissue>
    </source>
</reference>
<sequence>MAPDLLILFKTGNLDHMKETRKATMPVLLTAPLKSLGRAASSTAIKSPSSSVIPTINYRKKTNEILRF</sequence>
<dbReference type="Proteomes" id="UP001217089">
    <property type="component" value="Unassembled WGS sequence"/>
</dbReference>